<protein>
    <submittedName>
        <fullName evidence="3">Uncharacterized protein</fullName>
    </submittedName>
</protein>
<accession>A0A3S1CCP7</accession>
<dbReference type="AlphaFoldDB" id="A0A3S1CCP7"/>
<keyword evidence="2" id="KW-0812">Transmembrane</keyword>
<feature type="compositionally biased region" description="Polar residues" evidence="1">
    <location>
        <begin position="205"/>
        <end position="214"/>
    </location>
</feature>
<feature type="compositionally biased region" description="Low complexity" evidence="1">
    <location>
        <begin position="243"/>
        <end position="252"/>
    </location>
</feature>
<name>A0A3S1CCP7_ELYCH</name>
<feature type="compositionally biased region" description="Gly residues" evidence="1">
    <location>
        <begin position="233"/>
        <end position="242"/>
    </location>
</feature>
<feature type="region of interest" description="Disordered" evidence="1">
    <location>
        <begin position="170"/>
        <end position="252"/>
    </location>
</feature>
<gene>
    <name evidence="3" type="ORF">EGW08_003112</name>
</gene>
<keyword evidence="4" id="KW-1185">Reference proteome</keyword>
<dbReference type="EMBL" id="RQTK01000065">
    <property type="protein sequence ID" value="RUS89104.1"/>
    <property type="molecule type" value="Genomic_DNA"/>
</dbReference>
<reference evidence="3 4" key="1">
    <citation type="submission" date="2019-01" db="EMBL/GenBank/DDBJ databases">
        <title>A draft genome assembly of the solar-powered sea slug Elysia chlorotica.</title>
        <authorList>
            <person name="Cai H."/>
            <person name="Li Q."/>
            <person name="Fang X."/>
            <person name="Li J."/>
            <person name="Curtis N.E."/>
            <person name="Altenburger A."/>
            <person name="Shibata T."/>
            <person name="Feng M."/>
            <person name="Maeda T."/>
            <person name="Schwartz J.A."/>
            <person name="Shigenobu S."/>
            <person name="Lundholm N."/>
            <person name="Nishiyama T."/>
            <person name="Yang H."/>
            <person name="Hasebe M."/>
            <person name="Li S."/>
            <person name="Pierce S.K."/>
            <person name="Wang J."/>
        </authorList>
    </citation>
    <scope>NUCLEOTIDE SEQUENCE [LARGE SCALE GENOMIC DNA]</scope>
    <source>
        <strain evidence="3">EC2010</strain>
        <tissue evidence="3">Whole organism of an adult</tissue>
    </source>
</reference>
<dbReference type="OrthoDB" id="6144200at2759"/>
<keyword evidence="2" id="KW-1133">Transmembrane helix</keyword>
<evidence type="ECO:0000256" key="1">
    <source>
        <dbReference type="SAM" id="MobiDB-lite"/>
    </source>
</evidence>
<comment type="caution">
    <text evidence="3">The sequence shown here is derived from an EMBL/GenBank/DDBJ whole genome shotgun (WGS) entry which is preliminary data.</text>
</comment>
<feature type="compositionally biased region" description="Low complexity" evidence="1">
    <location>
        <begin position="215"/>
        <end position="232"/>
    </location>
</feature>
<sequence>MAYQENLATNSSSVQDGCDGGKCADVDNADMTASGGLPYLILIITLVLCSILLATIALIIIVVVTRHRRRRLDSMEDTAISYDDLAKPGLTAMEVQPDLRALEPRGDPRGFMPFAPFPPRRFGPQAQYDDKRRLITVPEEEGSGSNDESCSRQSQEDLYNFAAYEYNSGTLGDADGEGEGDGEAGIQSGGSAASTRRMIKHMRGRQTSGLAQNMGSSAGAKQSSFSTSSSGASGSGHHGVGSGSMHSSNTGS</sequence>
<organism evidence="3 4">
    <name type="scientific">Elysia chlorotica</name>
    <name type="common">Eastern emerald elysia</name>
    <name type="synonym">Sea slug</name>
    <dbReference type="NCBI Taxonomy" id="188477"/>
    <lineage>
        <taxon>Eukaryota</taxon>
        <taxon>Metazoa</taxon>
        <taxon>Spiralia</taxon>
        <taxon>Lophotrochozoa</taxon>
        <taxon>Mollusca</taxon>
        <taxon>Gastropoda</taxon>
        <taxon>Heterobranchia</taxon>
        <taxon>Euthyneura</taxon>
        <taxon>Panpulmonata</taxon>
        <taxon>Sacoglossa</taxon>
        <taxon>Placobranchoidea</taxon>
        <taxon>Plakobranchidae</taxon>
        <taxon>Elysia</taxon>
    </lineage>
</organism>
<evidence type="ECO:0000313" key="3">
    <source>
        <dbReference type="EMBL" id="RUS89104.1"/>
    </source>
</evidence>
<keyword evidence="2" id="KW-0472">Membrane</keyword>
<evidence type="ECO:0000256" key="2">
    <source>
        <dbReference type="SAM" id="Phobius"/>
    </source>
</evidence>
<feature type="transmembrane region" description="Helical" evidence="2">
    <location>
        <begin position="39"/>
        <end position="65"/>
    </location>
</feature>
<evidence type="ECO:0000313" key="4">
    <source>
        <dbReference type="Proteomes" id="UP000271974"/>
    </source>
</evidence>
<dbReference type="Proteomes" id="UP000271974">
    <property type="component" value="Unassembled WGS sequence"/>
</dbReference>
<proteinExistence type="predicted"/>